<gene>
    <name evidence="1" type="ORF">FC86_GL000352</name>
</gene>
<organism evidence="1 2">
    <name type="scientific">Holzapfeliella floricola DSM 23037 = JCM 16512</name>
    <dbReference type="NCBI Taxonomy" id="1423744"/>
    <lineage>
        <taxon>Bacteria</taxon>
        <taxon>Bacillati</taxon>
        <taxon>Bacillota</taxon>
        <taxon>Bacilli</taxon>
        <taxon>Lactobacillales</taxon>
        <taxon>Lactobacillaceae</taxon>
        <taxon>Holzapfeliella</taxon>
    </lineage>
</organism>
<dbReference type="AlphaFoldDB" id="A0A0R2DJJ4"/>
<name>A0A0R2DJJ4_9LACO</name>
<evidence type="ECO:0000313" key="2">
    <source>
        <dbReference type="Proteomes" id="UP000051378"/>
    </source>
</evidence>
<dbReference type="EMBL" id="AYZL01000016">
    <property type="protein sequence ID" value="KRN04254.1"/>
    <property type="molecule type" value="Genomic_DNA"/>
</dbReference>
<comment type="caution">
    <text evidence="1">The sequence shown here is derived from an EMBL/GenBank/DDBJ whole genome shotgun (WGS) entry which is preliminary data.</text>
</comment>
<proteinExistence type="predicted"/>
<protein>
    <submittedName>
        <fullName evidence="1">Uncharacterized protein</fullName>
    </submittedName>
</protein>
<keyword evidence="2" id="KW-1185">Reference proteome</keyword>
<sequence length="242" mass="28940">MILIRAQERKNNMVQTLEDTIIKIKYFGEPPSSKEGWTLLNEKVAENIYYKIDYLRYSYLTSKNKLIKLDNIEKEEIYPQRFLVPGMNTYSFFYDDFLFCTHTKFFGNNSPVLEIRLKSSDGRWSDWQAIVSSRIVVDVDWDFSIFKVVSYNKDFYLKSPLSSETISSLNQNFDIRFGGSFYGNNLGQRYLRTEEDTSYKIEPRTRRIEFVYNPCGSFLDRVADLKKYEERYFKYDEEDNRI</sequence>
<dbReference type="PATRIC" id="fig|1423744.4.peg.361"/>
<dbReference type="Proteomes" id="UP000051378">
    <property type="component" value="Unassembled WGS sequence"/>
</dbReference>
<accession>A0A0R2DJJ4</accession>
<reference evidence="1 2" key="1">
    <citation type="journal article" date="2015" name="Genome Announc.">
        <title>Expanding the biotechnology potential of lactobacilli through comparative genomics of 213 strains and associated genera.</title>
        <authorList>
            <person name="Sun Z."/>
            <person name="Harris H.M."/>
            <person name="McCann A."/>
            <person name="Guo C."/>
            <person name="Argimon S."/>
            <person name="Zhang W."/>
            <person name="Yang X."/>
            <person name="Jeffery I.B."/>
            <person name="Cooney J.C."/>
            <person name="Kagawa T.F."/>
            <person name="Liu W."/>
            <person name="Song Y."/>
            <person name="Salvetti E."/>
            <person name="Wrobel A."/>
            <person name="Rasinkangas P."/>
            <person name="Parkhill J."/>
            <person name="Rea M.C."/>
            <person name="O'Sullivan O."/>
            <person name="Ritari J."/>
            <person name="Douillard F.P."/>
            <person name="Paul Ross R."/>
            <person name="Yang R."/>
            <person name="Briner A.E."/>
            <person name="Felis G.E."/>
            <person name="de Vos W.M."/>
            <person name="Barrangou R."/>
            <person name="Klaenhammer T.R."/>
            <person name="Caufield P.W."/>
            <person name="Cui Y."/>
            <person name="Zhang H."/>
            <person name="O'Toole P.W."/>
        </authorList>
    </citation>
    <scope>NUCLEOTIDE SEQUENCE [LARGE SCALE GENOMIC DNA]</scope>
    <source>
        <strain evidence="1 2">DSM 23037</strain>
    </source>
</reference>
<evidence type="ECO:0000313" key="1">
    <source>
        <dbReference type="EMBL" id="KRN04254.1"/>
    </source>
</evidence>